<dbReference type="InterPro" id="IPR001373">
    <property type="entry name" value="Cullin_N"/>
</dbReference>
<reference evidence="6 7" key="1">
    <citation type="submission" date="2016-10" db="EMBL/GenBank/DDBJ databases">
        <authorList>
            <person name="Cai Z."/>
        </authorList>
    </citation>
    <scope>NUCLEOTIDE SEQUENCE [LARGE SCALE GENOMIC DNA]</scope>
</reference>
<dbReference type="InterPro" id="IPR045093">
    <property type="entry name" value="Cullin"/>
</dbReference>
<dbReference type="Gene3D" id="1.20.1310.10">
    <property type="entry name" value="Cullin Repeats"/>
    <property type="match status" value="1"/>
</dbReference>
<evidence type="ECO:0000256" key="1">
    <source>
        <dbReference type="ARBA" id="ARBA00022499"/>
    </source>
</evidence>
<dbReference type="SUPFAM" id="SSF75632">
    <property type="entry name" value="Cullin homology domain"/>
    <property type="match status" value="1"/>
</dbReference>
<dbReference type="Pfam" id="PF00888">
    <property type="entry name" value="Cullin"/>
    <property type="match status" value="1"/>
</dbReference>
<dbReference type="FunFam" id="1.10.10.10:FF:000183">
    <property type="entry name" value="Cullin 3"/>
    <property type="match status" value="1"/>
</dbReference>
<keyword evidence="2" id="KW-0832">Ubl conjugation</keyword>
<dbReference type="SMART" id="SM00884">
    <property type="entry name" value="Cullin_Nedd8"/>
    <property type="match status" value="1"/>
</dbReference>
<sequence length="329" mass="37551">MALFRYLQEKDVFEKYYKQHLAKRLLSGRTVSDDAERGMLVKLKTECGYQFTSKLESMFTDIKTSRDMMGDFKARLAQQGGELPLDLSVQVLTTGSWPTQAASKCVLPPQLEAACETFRQFYLGAHSGRRLTWQTNMGTADLKATFNNGKAKHEITVSTYQMVVLLLFNESPQLSYREIAEATEIPPQELKRSLQSLACAKGKNVLRKEPMSKEVEEGDSFSFNEAFSSKLYKIKIGTVSAQKEGEVEKQETRHKVEEDRKPQIEAAIVRIMKSRKRLDHNGVVAEVTRQLAPRFLPNPAVIKKRIESLIEREFLERDPADRKVYVYLA</sequence>
<dbReference type="InterPro" id="IPR059120">
    <property type="entry name" value="Cullin-like_AB"/>
</dbReference>
<protein>
    <recommendedName>
        <fullName evidence="5">Cullin family profile domain-containing protein</fullName>
    </recommendedName>
</protein>
<keyword evidence="1" id="KW-1017">Isopeptide bond</keyword>
<dbReference type="AlphaFoldDB" id="A0A383VV75"/>
<dbReference type="InterPro" id="IPR036317">
    <property type="entry name" value="Cullin_homology_sf"/>
</dbReference>
<dbReference type="Proteomes" id="UP000256970">
    <property type="component" value="Unassembled WGS sequence"/>
</dbReference>
<feature type="domain" description="Cullin family profile" evidence="5">
    <location>
        <begin position="1"/>
        <end position="198"/>
    </location>
</feature>
<dbReference type="Pfam" id="PF10557">
    <property type="entry name" value="Cullin_Nedd8"/>
    <property type="match status" value="1"/>
</dbReference>
<proteinExistence type="inferred from homology"/>
<evidence type="ECO:0000313" key="7">
    <source>
        <dbReference type="Proteomes" id="UP000256970"/>
    </source>
</evidence>
<gene>
    <name evidence="6" type="ORF">BQ4739_LOCUS9412</name>
</gene>
<dbReference type="PROSITE" id="PS50069">
    <property type="entry name" value="CULLIN_2"/>
    <property type="match status" value="1"/>
</dbReference>
<dbReference type="PANTHER" id="PTHR11932">
    <property type="entry name" value="CULLIN"/>
    <property type="match status" value="1"/>
</dbReference>
<keyword evidence="7" id="KW-1185">Reference proteome</keyword>
<comment type="similarity">
    <text evidence="3 4">Belongs to the cullin family.</text>
</comment>
<dbReference type="InterPro" id="IPR036388">
    <property type="entry name" value="WH-like_DNA-bd_sf"/>
</dbReference>
<organism evidence="6 7">
    <name type="scientific">Tetradesmus obliquus</name>
    <name type="common">Green alga</name>
    <name type="synonym">Acutodesmus obliquus</name>
    <dbReference type="NCBI Taxonomy" id="3088"/>
    <lineage>
        <taxon>Eukaryota</taxon>
        <taxon>Viridiplantae</taxon>
        <taxon>Chlorophyta</taxon>
        <taxon>core chlorophytes</taxon>
        <taxon>Chlorophyceae</taxon>
        <taxon>CS clade</taxon>
        <taxon>Sphaeropleales</taxon>
        <taxon>Scenedesmaceae</taxon>
        <taxon>Tetradesmus</taxon>
    </lineage>
</organism>
<evidence type="ECO:0000256" key="4">
    <source>
        <dbReference type="RuleBase" id="RU003829"/>
    </source>
</evidence>
<accession>A0A383VV75</accession>
<name>A0A383VV75_TETOB</name>
<evidence type="ECO:0000313" key="6">
    <source>
        <dbReference type="EMBL" id="SZX69111.1"/>
    </source>
</evidence>
<dbReference type="InterPro" id="IPR036390">
    <property type="entry name" value="WH_DNA-bd_sf"/>
</dbReference>
<dbReference type="Pfam" id="PF26557">
    <property type="entry name" value="Cullin_AB"/>
    <property type="match status" value="1"/>
</dbReference>
<dbReference type="SUPFAM" id="SSF46785">
    <property type="entry name" value="Winged helix' DNA-binding domain"/>
    <property type="match status" value="1"/>
</dbReference>
<dbReference type="GO" id="GO:0006511">
    <property type="term" value="P:ubiquitin-dependent protein catabolic process"/>
    <property type="evidence" value="ECO:0007669"/>
    <property type="project" value="InterPro"/>
</dbReference>
<evidence type="ECO:0000256" key="2">
    <source>
        <dbReference type="ARBA" id="ARBA00022843"/>
    </source>
</evidence>
<evidence type="ECO:0000256" key="3">
    <source>
        <dbReference type="PROSITE-ProRule" id="PRU00330"/>
    </source>
</evidence>
<dbReference type="InterPro" id="IPR016158">
    <property type="entry name" value="Cullin_homology"/>
</dbReference>
<dbReference type="EMBL" id="FNXT01000904">
    <property type="protein sequence ID" value="SZX69111.1"/>
    <property type="molecule type" value="Genomic_DNA"/>
</dbReference>
<dbReference type="GO" id="GO:0031625">
    <property type="term" value="F:ubiquitin protein ligase binding"/>
    <property type="evidence" value="ECO:0007669"/>
    <property type="project" value="InterPro"/>
</dbReference>
<dbReference type="SMART" id="SM00182">
    <property type="entry name" value="CULLIN"/>
    <property type="match status" value="1"/>
</dbReference>
<dbReference type="STRING" id="3088.A0A383VV75"/>
<evidence type="ECO:0000259" key="5">
    <source>
        <dbReference type="PROSITE" id="PS50069"/>
    </source>
</evidence>
<dbReference type="Gene3D" id="3.30.230.130">
    <property type="entry name" value="Cullin, Chain C, Domain 2"/>
    <property type="match status" value="1"/>
</dbReference>
<dbReference type="FunFam" id="1.20.1310.10:FF:000002">
    <property type="entry name" value="cullin-3 isoform X1"/>
    <property type="match status" value="1"/>
</dbReference>
<dbReference type="InterPro" id="IPR019559">
    <property type="entry name" value="Cullin_neddylation_domain"/>
</dbReference>
<dbReference type="Gene3D" id="1.10.10.10">
    <property type="entry name" value="Winged helix-like DNA-binding domain superfamily/Winged helix DNA-binding domain"/>
    <property type="match status" value="1"/>
</dbReference>